<name>A0AAD5UWZ5_9APHY</name>
<accession>A0AAD5UWZ5</accession>
<dbReference type="EMBL" id="JANAWD010000480">
    <property type="protein sequence ID" value="KAJ3478844.1"/>
    <property type="molecule type" value="Genomic_DNA"/>
</dbReference>
<keyword evidence="2" id="KW-1185">Reference proteome</keyword>
<evidence type="ECO:0000313" key="2">
    <source>
        <dbReference type="Proteomes" id="UP001212997"/>
    </source>
</evidence>
<organism evidence="1 2">
    <name type="scientific">Meripilus lineatus</name>
    <dbReference type="NCBI Taxonomy" id="2056292"/>
    <lineage>
        <taxon>Eukaryota</taxon>
        <taxon>Fungi</taxon>
        <taxon>Dikarya</taxon>
        <taxon>Basidiomycota</taxon>
        <taxon>Agaricomycotina</taxon>
        <taxon>Agaricomycetes</taxon>
        <taxon>Polyporales</taxon>
        <taxon>Meripilaceae</taxon>
        <taxon>Meripilus</taxon>
    </lineage>
</organism>
<protein>
    <submittedName>
        <fullName evidence="1">Uncharacterized protein</fullName>
    </submittedName>
</protein>
<sequence>MVDWLGSRLDLSEFSALHLTILVDSDVVKLHHILQNRTHHLTYLYLCLMGTDDNSYESLSLLSHSRLECVELGLFWELQTGYLRHIGSISSRILQLIPPLIVYLTFTFLGNPDLESLAALESSWKIIDNALGDPKFNRLTHFVIDPKFHWSPYRTAFQMTFRNMLPKCYQRRILWVAYVRDSEERGEHRSTSTAHFSLLRLRDTAVNICGGDERDISLTQIRNSYFCE</sequence>
<reference evidence="1" key="1">
    <citation type="submission" date="2022-07" db="EMBL/GenBank/DDBJ databases">
        <title>Genome Sequence of Physisporinus lineatus.</title>
        <authorList>
            <person name="Buettner E."/>
        </authorList>
    </citation>
    <scope>NUCLEOTIDE SEQUENCE</scope>
    <source>
        <strain evidence="1">VT162</strain>
    </source>
</reference>
<dbReference type="Proteomes" id="UP001212997">
    <property type="component" value="Unassembled WGS sequence"/>
</dbReference>
<evidence type="ECO:0000313" key="1">
    <source>
        <dbReference type="EMBL" id="KAJ3478844.1"/>
    </source>
</evidence>
<comment type="caution">
    <text evidence="1">The sequence shown here is derived from an EMBL/GenBank/DDBJ whole genome shotgun (WGS) entry which is preliminary data.</text>
</comment>
<proteinExistence type="predicted"/>
<gene>
    <name evidence="1" type="ORF">NLI96_g9477</name>
</gene>
<dbReference type="AlphaFoldDB" id="A0AAD5UWZ5"/>